<organism evidence="2">
    <name type="scientific">Pseudomonas marincola</name>
    <dbReference type="NCBI Taxonomy" id="437900"/>
    <lineage>
        <taxon>Bacteria</taxon>
        <taxon>Pseudomonadati</taxon>
        <taxon>Pseudomonadota</taxon>
        <taxon>Gammaproteobacteria</taxon>
        <taxon>Pseudomonadales</taxon>
        <taxon>Pseudomonadaceae</taxon>
        <taxon>Pseudomonas</taxon>
    </lineage>
</organism>
<evidence type="ECO:0008006" key="3">
    <source>
        <dbReference type="Google" id="ProtNLM"/>
    </source>
</evidence>
<feature type="signal peptide" evidence="1">
    <location>
        <begin position="1"/>
        <end position="22"/>
    </location>
</feature>
<accession>A0A653E5N0</accession>
<proteinExistence type="predicted"/>
<dbReference type="Gene3D" id="2.50.20.10">
    <property type="entry name" value="Lipoprotein localisation LolA/LolB/LppX"/>
    <property type="match status" value="1"/>
</dbReference>
<name>A0A653E5N0_9PSED</name>
<reference evidence="2" key="1">
    <citation type="submission" date="2019-02" db="EMBL/GenBank/DDBJ databases">
        <authorList>
            <consortium name="Genoscope - CEA"/>
            <person name="William W."/>
        </authorList>
    </citation>
    <scope>NUCLEOTIDE SEQUENCE [LARGE SCALE GENOMIC DNA]</scope>
    <source>
        <strain evidence="2">YSy11</strain>
    </source>
</reference>
<dbReference type="AlphaFoldDB" id="A0A653E5N0"/>
<dbReference type="Pfam" id="PF07044">
    <property type="entry name" value="DUF1329"/>
    <property type="match status" value="1"/>
</dbReference>
<dbReference type="RefSeq" id="WP_069902012.1">
    <property type="nucleotide sequence ID" value="NZ_JBALWF010000002.1"/>
</dbReference>
<protein>
    <recommendedName>
        <fullName evidence="3">Outer membrane lipoprotein-sorting protein</fullName>
    </recommendedName>
</protein>
<gene>
    <name evidence="2" type="ORF">PMYSY11_2376</name>
</gene>
<dbReference type="EMBL" id="LR215729">
    <property type="protein sequence ID" value="VEV97421.1"/>
    <property type="molecule type" value="Genomic_DNA"/>
</dbReference>
<evidence type="ECO:0000313" key="2">
    <source>
        <dbReference type="EMBL" id="VEV97421.1"/>
    </source>
</evidence>
<sequence>MKTTSKLITALTFSLLASSVMAAVPASEVAKLGTSLTPLGGEMAGNADGTIPAWTGGLPVDAAPVTSNGFLGDPFPNEKPKFIITAQNMDQYKDKLSPGMIAMLKRYPDTFKMPVFETHRTATVPKDIQERAKISAAKTTLVEGGNGLKNFTESRYYPFPIPQSGVEAVWNHTTRYRGGNLKRLYIQAAPQTNGSFTAVNFEDEVAFPDFMPDLAPERASNALLFFKQRITAPSRLAGNVLLVHDSLDQVKDPRSAWIYNAGQRRVRRAPQVAYDGPGTAADGLRTSDNFDMYNGAPDRYDWKLVGKREMYIPYNNYRIASPSLKYKDLLLAGHSNQDLARYELHRVWEVQATLKSGERNIYAKRTFFMDEDSWTIVLSDLYDGRGQLWRVGQAMMMQYYQREVPAFAFEGLYDLIAGRYIVTGMSNEEKEFVQFGVKASAADFTPAALRNAGVR</sequence>
<dbReference type="InterPro" id="IPR010752">
    <property type="entry name" value="DUF1329"/>
</dbReference>
<dbReference type="CDD" id="cd16329">
    <property type="entry name" value="LolA_like"/>
    <property type="match status" value="1"/>
</dbReference>
<keyword evidence="1" id="KW-0732">Signal</keyword>
<evidence type="ECO:0000256" key="1">
    <source>
        <dbReference type="SAM" id="SignalP"/>
    </source>
</evidence>
<feature type="chain" id="PRO_5024935961" description="Outer membrane lipoprotein-sorting protein" evidence="1">
    <location>
        <begin position="23"/>
        <end position="455"/>
    </location>
</feature>